<evidence type="ECO:0008006" key="3">
    <source>
        <dbReference type="Google" id="ProtNLM"/>
    </source>
</evidence>
<protein>
    <recommendedName>
        <fullName evidence="3">Retrotransposon gag domain-containing protein</fullName>
    </recommendedName>
</protein>
<proteinExistence type="predicted"/>
<dbReference type="EMBL" id="JARPOI010000013">
    <property type="protein sequence ID" value="KAJ9162864.1"/>
    <property type="molecule type" value="Genomic_DNA"/>
</dbReference>
<name>A0ABQ9LA53_HEVBR</name>
<sequence>MKFALGAKNKLAFVDEKVEAPEEGSKDFEKWKRCDYMVTSWLLNSISKDLVKGFIYTISALALWEELAESYYTKLKQFWDELANIEVIPSCTCGSMKTATDIYDKDKLMQFFMALSDVYDQVWRQILQTDPLPSVNKAYSMVLRVETQREVQLNITEHIDAVKYDLKKGHCDYCNMDGLTVTGCFKLTRFPDWFKNRNRNTNQNSFQARYAA</sequence>
<dbReference type="PANTHER" id="PTHR34222:SF99">
    <property type="entry name" value="PROTEIN, PUTATIVE-RELATED"/>
    <property type="match status" value="1"/>
</dbReference>
<comment type="caution">
    <text evidence="1">The sequence shown here is derived from an EMBL/GenBank/DDBJ whole genome shotgun (WGS) entry which is preliminary data.</text>
</comment>
<gene>
    <name evidence="1" type="ORF">P3X46_022606</name>
</gene>
<dbReference type="PANTHER" id="PTHR34222">
    <property type="entry name" value="GAG_PRE-INTEGRS DOMAIN-CONTAINING PROTEIN"/>
    <property type="match status" value="1"/>
</dbReference>
<evidence type="ECO:0000313" key="1">
    <source>
        <dbReference type="EMBL" id="KAJ9162864.1"/>
    </source>
</evidence>
<accession>A0ABQ9LA53</accession>
<keyword evidence="2" id="KW-1185">Reference proteome</keyword>
<dbReference type="Proteomes" id="UP001174677">
    <property type="component" value="Chromosome 13"/>
</dbReference>
<organism evidence="1 2">
    <name type="scientific">Hevea brasiliensis</name>
    <name type="common">Para rubber tree</name>
    <name type="synonym">Siphonia brasiliensis</name>
    <dbReference type="NCBI Taxonomy" id="3981"/>
    <lineage>
        <taxon>Eukaryota</taxon>
        <taxon>Viridiplantae</taxon>
        <taxon>Streptophyta</taxon>
        <taxon>Embryophyta</taxon>
        <taxon>Tracheophyta</taxon>
        <taxon>Spermatophyta</taxon>
        <taxon>Magnoliopsida</taxon>
        <taxon>eudicotyledons</taxon>
        <taxon>Gunneridae</taxon>
        <taxon>Pentapetalae</taxon>
        <taxon>rosids</taxon>
        <taxon>fabids</taxon>
        <taxon>Malpighiales</taxon>
        <taxon>Euphorbiaceae</taxon>
        <taxon>Crotonoideae</taxon>
        <taxon>Micrandreae</taxon>
        <taxon>Hevea</taxon>
    </lineage>
</organism>
<evidence type="ECO:0000313" key="2">
    <source>
        <dbReference type="Proteomes" id="UP001174677"/>
    </source>
</evidence>
<reference evidence="1" key="1">
    <citation type="journal article" date="2023" name="Plant Biotechnol. J.">
        <title>Chromosome-level wild Hevea brasiliensis genome provides new tools for genomic-assisted breeding and valuable loci to elevate rubber yield.</title>
        <authorList>
            <person name="Cheng H."/>
            <person name="Song X."/>
            <person name="Hu Y."/>
            <person name="Wu T."/>
            <person name="Yang Q."/>
            <person name="An Z."/>
            <person name="Feng S."/>
            <person name="Deng Z."/>
            <person name="Wu W."/>
            <person name="Zeng X."/>
            <person name="Tu M."/>
            <person name="Wang X."/>
            <person name="Huang H."/>
        </authorList>
    </citation>
    <scope>NUCLEOTIDE SEQUENCE</scope>
    <source>
        <strain evidence="1">MT/VB/25A 57/8</strain>
    </source>
</reference>